<keyword evidence="3" id="KW-1185">Reference proteome</keyword>
<dbReference type="AlphaFoldDB" id="A0A9X0AYF3"/>
<comment type="caution">
    <text evidence="2">The sequence shown here is derived from an EMBL/GenBank/DDBJ whole genome shotgun (WGS) entry which is preliminary data.</text>
</comment>
<keyword evidence="1" id="KW-1133">Transmembrane helix</keyword>
<evidence type="ECO:0000256" key="1">
    <source>
        <dbReference type="SAM" id="Phobius"/>
    </source>
</evidence>
<evidence type="ECO:0000313" key="3">
    <source>
        <dbReference type="Proteomes" id="UP001152300"/>
    </source>
</evidence>
<gene>
    <name evidence="2" type="ORF">OCU04_003117</name>
</gene>
<organism evidence="2 3">
    <name type="scientific">Sclerotinia nivalis</name>
    <dbReference type="NCBI Taxonomy" id="352851"/>
    <lineage>
        <taxon>Eukaryota</taxon>
        <taxon>Fungi</taxon>
        <taxon>Dikarya</taxon>
        <taxon>Ascomycota</taxon>
        <taxon>Pezizomycotina</taxon>
        <taxon>Leotiomycetes</taxon>
        <taxon>Helotiales</taxon>
        <taxon>Sclerotiniaceae</taxon>
        <taxon>Sclerotinia</taxon>
    </lineage>
</organism>
<proteinExistence type="predicted"/>
<sequence length="103" mass="12125">MSSKQSGKVVRISFFSEATFTKSPNRVGWNLDLHYLKFIFWIASVKVLEFQVYYWSYFLFDHFIVSQNSSSTQIDKYSHIEFKYARINVPISIFPGSPSKDYS</sequence>
<dbReference type="EMBL" id="JAPEIS010000002">
    <property type="protein sequence ID" value="KAJ8069463.1"/>
    <property type="molecule type" value="Genomic_DNA"/>
</dbReference>
<accession>A0A9X0AYF3</accession>
<evidence type="ECO:0000313" key="2">
    <source>
        <dbReference type="EMBL" id="KAJ8069463.1"/>
    </source>
</evidence>
<dbReference type="Proteomes" id="UP001152300">
    <property type="component" value="Unassembled WGS sequence"/>
</dbReference>
<name>A0A9X0AYF3_9HELO</name>
<keyword evidence="1" id="KW-0812">Transmembrane</keyword>
<feature type="transmembrane region" description="Helical" evidence="1">
    <location>
        <begin position="38"/>
        <end position="60"/>
    </location>
</feature>
<keyword evidence="1" id="KW-0472">Membrane</keyword>
<reference evidence="2" key="1">
    <citation type="submission" date="2022-11" db="EMBL/GenBank/DDBJ databases">
        <title>Genome Resource of Sclerotinia nivalis Strain SnTB1, a Plant Pathogen Isolated from American Ginseng.</title>
        <authorList>
            <person name="Fan S."/>
        </authorList>
    </citation>
    <scope>NUCLEOTIDE SEQUENCE</scope>
    <source>
        <strain evidence="2">SnTB1</strain>
    </source>
</reference>
<protein>
    <submittedName>
        <fullName evidence="2">Uncharacterized protein</fullName>
    </submittedName>
</protein>